<name>A0A660L6B5_9ACTN</name>
<dbReference type="AlphaFoldDB" id="A0A660L6B5"/>
<dbReference type="Gene3D" id="2.30.330.10">
    <property type="entry name" value="SpoA-like"/>
    <property type="match status" value="1"/>
</dbReference>
<comment type="subcellular location">
    <subcellularLocation>
        <location evidence="1">Cell membrane</location>
        <topology evidence="1">Peripheral membrane protein</topology>
        <orientation evidence="1">Cytoplasmic side</orientation>
    </subcellularLocation>
</comment>
<evidence type="ECO:0000259" key="8">
    <source>
        <dbReference type="Pfam" id="PF04509"/>
    </source>
</evidence>
<dbReference type="InterPro" id="IPR001172">
    <property type="entry name" value="FliN_T3SS_HrcQb"/>
</dbReference>
<reference evidence="9 10" key="1">
    <citation type="submission" date="2018-10" db="EMBL/GenBank/DDBJ databases">
        <title>Genomic Encyclopedia of Archaeal and Bacterial Type Strains, Phase II (KMG-II): from individual species to whole genera.</title>
        <authorList>
            <person name="Goeker M."/>
        </authorList>
    </citation>
    <scope>NUCLEOTIDE SEQUENCE [LARGE SCALE GENOMIC DNA]</scope>
    <source>
        <strain evidence="9 10">DSM 14954</strain>
    </source>
</reference>
<dbReference type="SUPFAM" id="SSF101801">
    <property type="entry name" value="Surface presentation of antigens (SPOA)"/>
    <property type="match status" value="1"/>
</dbReference>
<keyword evidence="5" id="KW-0283">Flagellar rotation</keyword>
<dbReference type="PANTHER" id="PTHR43484:SF1">
    <property type="entry name" value="FLAGELLAR MOTOR SWITCH PROTEIN FLIN"/>
    <property type="match status" value="1"/>
</dbReference>
<accession>A0A660L6B5</accession>
<dbReference type="PANTHER" id="PTHR43484">
    <property type="match status" value="1"/>
</dbReference>
<dbReference type="GO" id="GO:0006935">
    <property type="term" value="P:chemotaxis"/>
    <property type="evidence" value="ECO:0007669"/>
    <property type="project" value="UniProtKB-KW"/>
</dbReference>
<dbReference type="RefSeq" id="WP_121256063.1">
    <property type="nucleotide sequence ID" value="NZ_RBIL01000002.1"/>
</dbReference>
<evidence type="ECO:0000256" key="2">
    <source>
        <dbReference type="ARBA" id="ARBA00009226"/>
    </source>
</evidence>
<dbReference type="GO" id="GO:0005886">
    <property type="term" value="C:plasma membrane"/>
    <property type="evidence" value="ECO:0007669"/>
    <property type="project" value="UniProtKB-SubCell"/>
</dbReference>
<dbReference type="InterPro" id="IPR051469">
    <property type="entry name" value="FliN/MopA/SpaO"/>
</dbReference>
<evidence type="ECO:0000259" key="7">
    <source>
        <dbReference type="Pfam" id="PF01052"/>
    </source>
</evidence>
<keyword evidence="3" id="KW-1003">Cell membrane</keyword>
<dbReference type="EMBL" id="RBIL01000002">
    <property type="protein sequence ID" value="RKQ87473.1"/>
    <property type="molecule type" value="Genomic_DNA"/>
</dbReference>
<evidence type="ECO:0000256" key="1">
    <source>
        <dbReference type="ARBA" id="ARBA00004413"/>
    </source>
</evidence>
<evidence type="ECO:0000256" key="3">
    <source>
        <dbReference type="ARBA" id="ARBA00022475"/>
    </source>
</evidence>
<dbReference type="InterPro" id="IPR036429">
    <property type="entry name" value="SpoA-like_sf"/>
</dbReference>
<feature type="domain" description="Flagellar motor switch protein FliN-like C-terminal" evidence="7">
    <location>
        <begin position="216"/>
        <end position="286"/>
    </location>
</feature>
<dbReference type="OrthoDB" id="5241739at2"/>
<keyword evidence="10" id="KW-1185">Reference proteome</keyword>
<keyword evidence="9" id="KW-0969">Cilium</keyword>
<gene>
    <name evidence="9" type="ORF">C8N24_5495</name>
</gene>
<dbReference type="InterPro" id="IPR001543">
    <property type="entry name" value="FliN-like_C"/>
</dbReference>
<keyword evidence="9" id="KW-0966">Cell projection</keyword>
<dbReference type="Pfam" id="PF01052">
    <property type="entry name" value="FliMN_C"/>
    <property type="match status" value="1"/>
</dbReference>
<protein>
    <submittedName>
        <fullName evidence="9">Flagellar motor switch protein FliN/FliY</fullName>
    </submittedName>
</protein>
<evidence type="ECO:0000256" key="6">
    <source>
        <dbReference type="ARBA" id="ARBA00023136"/>
    </source>
</evidence>
<dbReference type="SUPFAM" id="SSF103039">
    <property type="entry name" value="CheC-like"/>
    <property type="match status" value="1"/>
</dbReference>
<organism evidence="9 10">
    <name type="scientific">Solirubrobacter pauli</name>
    <dbReference type="NCBI Taxonomy" id="166793"/>
    <lineage>
        <taxon>Bacteria</taxon>
        <taxon>Bacillati</taxon>
        <taxon>Actinomycetota</taxon>
        <taxon>Thermoleophilia</taxon>
        <taxon>Solirubrobacterales</taxon>
        <taxon>Solirubrobacteraceae</taxon>
        <taxon>Solirubrobacter</taxon>
    </lineage>
</organism>
<dbReference type="Proteomes" id="UP000278962">
    <property type="component" value="Unassembled WGS sequence"/>
</dbReference>
<sequence>MSSTEALTKLGESTGEACLSVLEMFAADKVSVGEVTTFEETKGAFAGTPVPCVAMSVSYVDGVTGGNVFLITLDGARNLAASMMGMDEPEDPDAEELSELELSAVSEAMNQMMASAAAATSVVLGNEVEIGTPDTKTFTAGDDIAASYAKTPYAVRIAMSICGEPARLVQLVPNAFVVRMSSALDDIGADISGTVPDPPTAAGTGPRGSTVAKPSLSGIPVRVWAELGRARMPSAQIVGLPAGAVVELDRMADDAIDLYVNGTRFATGRLVVVDGTDWAVRIEHVLDNANDSDSGMEVAGWPESW</sequence>
<dbReference type="Pfam" id="PF04509">
    <property type="entry name" value="CheC"/>
    <property type="match status" value="1"/>
</dbReference>
<keyword evidence="4" id="KW-0145">Chemotaxis</keyword>
<comment type="similarity">
    <text evidence="2">Belongs to the FliN/MopA/SpaO family.</text>
</comment>
<keyword evidence="9" id="KW-0282">Flagellum</keyword>
<dbReference type="GO" id="GO:0016787">
    <property type="term" value="F:hydrolase activity"/>
    <property type="evidence" value="ECO:0007669"/>
    <property type="project" value="InterPro"/>
</dbReference>
<dbReference type="InterPro" id="IPR007597">
    <property type="entry name" value="CheC"/>
</dbReference>
<evidence type="ECO:0000256" key="5">
    <source>
        <dbReference type="ARBA" id="ARBA00022779"/>
    </source>
</evidence>
<proteinExistence type="inferred from homology"/>
<feature type="domain" description="CheC-like protein" evidence="8">
    <location>
        <begin position="100"/>
        <end position="135"/>
    </location>
</feature>
<keyword evidence="6" id="KW-0472">Membrane</keyword>
<dbReference type="Gene3D" id="3.40.1550.10">
    <property type="entry name" value="CheC-like"/>
    <property type="match status" value="1"/>
</dbReference>
<dbReference type="GO" id="GO:0071973">
    <property type="term" value="P:bacterial-type flagellum-dependent cell motility"/>
    <property type="evidence" value="ECO:0007669"/>
    <property type="project" value="InterPro"/>
</dbReference>
<evidence type="ECO:0000256" key="4">
    <source>
        <dbReference type="ARBA" id="ARBA00022500"/>
    </source>
</evidence>
<evidence type="ECO:0000313" key="10">
    <source>
        <dbReference type="Proteomes" id="UP000278962"/>
    </source>
</evidence>
<dbReference type="PRINTS" id="PR00956">
    <property type="entry name" value="FLGMOTORFLIN"/>
</dbReference>
<dbReference type="InterPro" id="IPR028976">
    <property type="entry name" value="CheC-like_sf"/>
</dbReference>
<dbReference type="GO" id="GO:0003774">
    <property type="term" value="F:cytoskeletal motor activity"/>
    <property type="evidence" value="ECO:0007669"/>
    <property type="project" value="InterPro"/>
</dbReference>
<comment type="caution">
    <text evidence="9">The sequence shown here is derived from an EMBL/GenBank/DDBJ whole genome shotgun (WGS) entry which is preliminary data.</text>
</comment>
<dbReference type="GO" id="GO:0009425">
    <property type="term" value="C:bacterial-type flagellum basal body"/>
    <property type="evidence" value="ECO:0007669"/>
    <property type="project" value="InterPro"/>
</dbReference>
<evidence type="ECO:0000313" key="9">
    <source>
        <dbReference type="EMBL" id="RKQ87473.1"/>
    </source>
</evidence>